<keyword evidence="8" id="KW-1185">Reference proteome</keyword>
<name>A0ABS8VPZ6_9PROT</name>
<dbReference type="NCBIfam" id="TIGR00152">
    <property type="entry name" value="dephospho-CoA kinase"/>
    <property type="match status" value="1"/>
</dbReference>
<organism evidence="7 8">
    <name type="scientific">Acetobacter sicerae</name>
    <dbReference type="NCBI Taxonomy" id="85325"/>
    <lineage>
        <taxon>Bacteria</taxon>
        <taxon>Pseudomonadati</taxon>
        <taxon>Pseudomonadota</taxon>
        <taxon>Alphaproteobacteria</taxon>
        <taxon>Acetobacterales</taxon>
        <taxon>Acetobacteraceae</taxon>
        <taxon>Acetobacter</taxon>
    </lineage>
</organism>
<dbReference type="InterPro" id="IPR027417">
    <property type="entry name" value="P-loop_NTPase"/>
</dbReference>
<feature type="binding site" evidence="5">
    <location>
        <begin position="11"/>
        <end position="16"/>
    </location>
    <ligand>
        <name>ATP</name>
        <dbReference type="ChEBI" id="CHEBI:30616"/>
    </ligand>
</feature>
<dbReference type="CDD" id="cd02022">
    <property type="entry name" value="DPCK"/>
    <property type="match status" value="1"/>
</dbReference>
<proteinExistence type="inferred from homology"/>
<keyword evidence="2 5" id="KW-0547">Nucleotide-binding</keyword>
<dbReference type="HAMAP" id="MF_00376">
    <property type="entry name" value="Dephospho_CoA_kinase"/>
    <property type="match status" value="1"/>
</dbReference>
<comment type="function">
    <text evidence="5">Catalyzes the phosphorylation of the 3'-hydroxyl group of dephosphocoenzyme A to form coenzyme A.</text>
</comment>
<dbReference type="EC" id="2.7.1.24" evidence="5 6"/>
<dbReference type="Gene3D" id="3.40.50.300">
    <property type="entry name" value="P-loop containing nucleotide triphosphate hydrolases"/>
    <property type="match status" value="1"/>
</dbReference>
<dbReference type="SUPFAM" id="SSF52540">
    <property type="entry name" value="P-loop containing nucleoside triphosphate hydrolases"/>
    <property type="match status" value="1"/>
</dbReference>
<evidence type="ECO:0000256" key="5">
    <source>
        <dbReference type="HAMAP-Rule" id="MF_00376"/>
    </source>
</evidence>
<keyword evidence="4 5" id="KW-0173">Coenzyme A biosynthesis</keyword>
<dbReference type="PROSITE" id="PS51219">
    <property type="entry name" value="DPCK"/>
    <property type="match status" value="1"/>
</dbReference>
<keyword evidence="5 7" id="KW-0808">Transferase</keyword>
<protein>
    <recommendedName>
        <fullName evidence="5 6">Dephospho-CoA kinase</fullName>
        <ecNumber evidence="5 6">2.7.1.24</ecNumber>
    </recommendedName>
    <alternativeName>
        <fullName evidence="5">Dephosphocoenzyme A kinase</fullName>
    </alternativeName>
</protein>
<dbReference type="PANTHER" id="PTHR10695">
    <property type="entry name" value="DEPHOSPHO-COA KINASE-RELATED"/>
    <property type="match status" value="1"/>
</dbReference>
<sequence length="200" mass="22384">MKVLGLTGGIGMGKTTVARMLSRAGFPVFDSDATVHRLQGPGGDAVLPIGKLIPAALVKNAHGELSLDRQELRKAVMAHPDLIKQLEKVIHPLVFAARDRFLRRCRRKGTDWVVIDVPLLFETGGDRRCDRVVVVSAPRRTQVARIARRRGMTSAEAQRMIARQMPDHEKRRRADVVIRTGLSMADTRREVRALIREMRA</sequence>
<dbReference type="Proteomes" id="UP001521074">
    <property type="component" value="Unassembled WGS sequence"/>
</dbReference>
<dbReference type="GO" id="GO:0004140">
    <property type="term" value="F:dephospho-CoA kinase activity"/>
    <property type="evidence" value="ECO:0007669"/>
    <property type="project" value="UniProtKB-EC"/>
</dbReference>
<dbReference type="Pfam" id="PF01121">
    <property type="entry name" value="CoaE"/>
    <property type="match status" value="1"/>
</dbReference>
<evidence type="ECO:0000256" key="2">
    <source>
        <dbReference type="ARBA" id="ARBA00022741"/>
    </source>
</evidence>
<evidence type="ECO:0000256" key="1">
    <source>
        <dbReference type="ARBA" id="ARBA00009018"/>
    </source>
</evidence>
<dbReference type="InterPro" id="IPR001977">
    <property type="entry name" value="Depp_CoAkinase"/>
</dbReference>
<comment type="pathway">
    <text evidence="5">Cofactor biosynthesis; coenzyme A biosynthesis; CoA from (R)-pantothenate: step 5/5.</text>
</comment>
<keyword evidence="5" id="KW-0963">Cytoplasm</keyword>
<comment type="catalytic activity">
    <reaction evidence="5">
        <text>3'-dephospho-CoA + ATP = ADP + CoA + H(+)</text>
        <dbReference type="Rhea" id="RHEA:18245"/>
        <dbReference type="ChEBI" id="CHEBI:15378"/>
        <dbReference type="ChEBI" id="CHEBI:30616"/>
        <dbReference type="ChEBI" id="CHEBI:57287"/>
        <dbReference type="ChEBI" id="CHEBI:57328"/>
        <dbReference type="ChEBI" id="CHEBI:456216"/>
        <dbReference type="EC" id="2.7.1.24"/>
    </reaction>
</comment>
<accession>A0ABS8VPZ6</accession>
<dbReference type="PANTHER" id="PTHR10695:SF46">
    <property type="entry name" value="BIFUNCTIONAL COENZYME A SYNTHASE-RELATED"/>
    <property type="match status" value="1"/>
</dbReference>
<comment type="caution">
    <text evidence="7">The sequence shown here is derived from an EMBL/GenBank/DDBJ whole genome shotgun (WGS) entry which is preliminary data.</text>
</comment>
<evidence type="ECO:0000256" key="3">
    <source>
        <dbReference type="ARBA" id="ARBA00022840"/>
    </source>
</evidence>
<evidence type="ECO:0000313" key="8">
    <source>
        <dbReference type="Proteomes" id="UP001521074"/>
    </source>
</evidence>
<gene>
    <name evidence="5 7" type="primary">coaE</name>
    <name evidence="7" type="ORF">LWC05_00575</name>
</gene>
<reference evidence="7 8" key="1">
    <citation type="submission" date="2021-12" db="EMBL/GenBank/DDBJ databases">
        <title>Genome sequence of Acetobacter sicerae DmPark20a_162.</title>
        <authorList>
            <person name="Chaston J.M."/>
        </authorList>
    </citation>
    <scope>NUCLEOTIDE SEQUENCE [LARGE SCALE GENOMIC DNA]</scope>
    <source>
        <strain evidence="7 8">DmPark20a_162</strain>
    </source>
</reference>
<keyword evidence="3 5" id="KW-0067">ATP-binding</keyword>
<evidence type="ECO:0000313" key="7">
    <source>
        <dbReference type="EMBL" id="MCE0742395.1"/>
    </source>
</evidence>
<dbReference type="RefSeq" id="WP_232876019.1">
    <property type="nucleotide sequence ID" value="NZ_JAJSOJ010000002.1"/>
</dbReference>
<comment type="subcellular location">
    <subcellularLocation>
        <location evidence="5">Cytoplasm</location>
    </subcellularLocation>
</comment>
<dbReference type="EMBL" id="JAJSOJ010000002">
    <property type="protein sequence ID" value="MCE0742395.1"/>
    <property type="molecule type" value="Genomic_DNA"/>
</dbReference>
<comment type="similarity">
    <text evidence="1 5">Belongs to the CoaE family.</text>
</comment>
<evidence type="ECO:0000256" key="4">
    <source>
        <dbReference type="ARBA" id="ARBA00022993"/>
    </source>
</evidence>
<evidence type="ECO:0000256" key="6">
    <source>
        <dbReference type="NCBIfam" id="TIGR00152"/>
    </source>
</evidence>
<keyword evidence="5 7" id="KW-0418">Kinase</keyword>